<keyword evidence="2" id="KW-1185">Reference proteome</keyword>
<gene>
    <name evidence="1" type="ORF">IQ10_02237</name>
</gene>
<comment type="caution">
    <text evidence="1">The sequence shown here is derived from an EMBL/GenBank/DDBJ whole genome shotgun (WGS) entry which is preliminary data.</text>
</comment>
<dbReference type="AlphaFoldDB" id="A0A562QI51"/>
<reference evidence="1 2" key="1">
    <citation type="journal article" date="2015" name="Stand. Genomic Sci.">
        <title>Genomic Encyclopedia of Bacterial and Archaeal Type Strains, Phase III: the genomes of soil and plant-associated and newly described type strains.</title>
        <authorList>
            <person name="Whitman W.B."/>
            <person name="Woyke T."/>
            <person name="Klenk H.P."/>
            <person name="Zhou Y."/>
            <person name="Lilburn T.G."/>
            <person name="Beck B.J."/>
            <person name="De Vos P."/>
            <person name="Vandamme P."/>
            <person name="Eisen J.A."/>
            <person name="Garrity G."/>
            <person name="Hugenholtz P."/>
            <person name="Kyrpides N.C."/>
        </authorList>
    </citation>
    <scope>NUCLEOTIDE SEQUENCE [LARGE SCALE GENOMIC DNA]</scope>
    <source>
        <strain evidence="1 2">CGMCC 1.10116</strain>
    </source>
</reference>
<organism evidence="1 2">
    <name type="scientific">Halalkalibacter nanhaiisediminis</name>
    <dbReference type="NCBI Taxonomy" id="688079"/>
    <lineage>
        <taxon>Bacteria</taxon>
        <taxon>Bacillati</taxon>
        <taxon>Bacillota</taxon>
        <taxon>Bacilli</taxon>
        <taxon>Bacillales</taxon>
        <taxon>Bacillaceae</taxon>
        <taxon>Halalkalibacter</taxon>
    </lineage>
</organism>
<sequence>MEPVKKGKIHDFVKEMLKENSLDAVEEFVTVINKELEHTNYSVINLSSGEKDDFSVAQKARMTKAVFENEEVLRQLRQARANRDSDLSSYSDDEEDFDRLVDEVNLDAK</sequence>
<accession>A0A562QI51</accession>
<dbReference type="RefSeq" id="WP_144450538.1">
    <property type="nucleotide sequence ID" value="NZ_VLKZ01000005.1"/>
</dbReference>
<dbReference type="Proteomes" id="UP000315711">
    <property type="component" value="Unassembled WGS sequence"/>
</dbReference>
<protein>
    <submittedName>
        <fullName evidence="1">Uncharacterized protein</fullName>
    </submittedName>
</protein>
<dbReference type="EMBL" id="VLKZ01000005">
    <property type="protein sequence ID" value="TWI56343.1"/>
    <property type="molecule type" value="Genomic_DNA"/>
</dbReference>
<name>A0A562QI51_9BACI</name>
<evidence type="ECO:0000313" key="1">
    <source>
        <dbReference type="EMBL" id="TWI56343.1"/>
    </source>
</evidence>
<proteinExistence type="predicted"/>
<evidence type="ECO:0000313" key="2">
    <source>
        <dbReference type="Proteomes" id="UP000315711"/>
    </source>
</evidence>